<dbReference type="Gene3D" id="3.40.630.30">
    <property type="match status" value="1"/>
</dbReference>
<dbReference type="SUPFAM" id="SSF55729">
    <property type="entry name" value="Acyl-CoA N-acyltransferases (Nat)"/>
    <property type="match status" value="1"/>
</dbReference>
<evidence type="ECO:0000259" key="1">
    <source>
        <dbReference type="PROSITE" id="PS51186"/>
    </source>
</evidence>
<proteinExistence type="predicted"/>
<dbReference type="RefSeq" id="WP_016443198.1">
    <property type="nucleotide sequence ID" value="NZ_CAMXYX010000023.1"/>
</dbReference>
<dbReference type="InterPro" id="IPR016181">
    <property type="entry name" value="Acyl_CoA_acyltransferase"/>
</dbReference>
<dbReference type="PANTHER" id="PTHR43441">
    <property type="entry name" value="RIBOSOMAL-PROTEIN-SERINE ACETYLTRANSFERASE"/>
    <property type="match status" value="1"/>
</dbReference>
<dbReference type="InterPro" id="IPR000182">
    <property type="entry name" value="GNAT_dom"/>
</dbReference>
<feature type="domain" description="N-acetyltransferase" evidence="1">
    <location>
        <begin position="16"/>
        <end position="181"/>
    </location>
</feature>
<evidence type="ECO:0000313" key="2">
    <source>
        <dbReference type="EMBL" id="MDE1656083.1"/>
    </source>
</evidence>
<dbReference type="PROSITE" id="PS51186">
    <property type="entry name" value="GNAT"/>
    <property type="match status" value="1"/>
</dbReference>
<sequence>MNTTTYDEFSVTTARLRLRLHRPDDAPWLHSIYSREDVTRYLMTDAWNPERAVNEAAQRAQARDLRGPQAALAVVIELDAQPIGDVRLWMTDPQHGVAEIATVLHPDFRGHGYASEAMRAMIRYACAECGVHRVAAQMDARDRVCELMLQHAGMRKEAHMRQDFWLKGEWTDTIVYAVLASDLDENAGAAVGHGGEAQVPTGAAADDAHTRASDVLTELNGGTTYPIER</sequence>
<dbReference type="Pfam" id="PF13302">
    <property type="entry name" value="Acetyltransf_3"/>
    <property type="match status" value="1"/>
</dbReference>
<reference evidence="2 3" key="1">
    <citation type="submission" date="2023-02" db="EMBL/GenBank/DDBJ databases">
        <title>Defining the Infant Male Urobiome and Moving Towards Mechanisms in Urobiome Research.</title>
        <authorList>
            <person name="Reasoner S."/>
            <person name="Flores V."/>
            <person name="Van Horn G."/>
            <person name="Morales G."/>
            <person name="Peard L."/>
            <person name="Abelson B."/>
            <person name="Manuel C."/>
            <person name="Lee J."/>
            <person name="Baker B."/>
            <person name="Williams T."/>
            <person name="Schmitz J."/>
            <person name="Clayton D."/>
            <person name="Hadjifrangiskou M."/>
        </authorList>
    </citation>
    <scope>NUCLEOTIDE SEQUENCE [LARGE SCALE GENOMIC DNA]</scope>
    <source>
        <strain evidence="2 3">AS1053</strain>
    </source>
</reference>
<comment type="caution">
    <text evidence="2">The sequence shown here is derived from an EMBL/GenBank/DDBJ whole genome shotgun (WGS) entry which is preliminary data.</text>
</comment>
<dbReference type="PANTHER" id="PTHR43441:SF11">
    <property type="entry name" value="RIBOSOMAL-PROTEIN-SERINE ACETYLTRANSFERASE"/>
    <property type="match status" value="1"/>
</dbReference>
<dbReference type="CDD" id="cd04301">
    <property type="entry name" value="NAT_SF"/>
    <property type="match status" value="1"/>
</dbReference>
<dbReference type="Proteomes" id="UP001219297">
    <property type="component" value="Unassembled WGS sequence"/>
</dbReference>
<dbReference type="EMBL" id="JARBHI010000005">
    <property type="protein sequence ID" value="MDE1656083.1"/>
    <property type="molecule type" value="Genomic_DNA"/>
</dbReference>
<name>A0ABT5V553_9ACTO</name>
<evidence type="ECO:0000313" key="3">
    <source>
        <dbReference type="Proteomes" id="UP001219297"/>
    </source>
</evidence>
<dbReference type="InterPro" id="IPR051908">
    <property type="entry name" value="Ribosomal_N-acetyltransferase"/>
</dbReference>
<accession>A0ABT5V553</accession>
<gene>
    <name evidence="2" type="ORF">PWJ81_03275</name>
</gene>
<organism evidence="2 3">
    <name type="scientific">Actinotignum sanguinis</name>
    <dbReference type="NCBI Taxonomy" id="1445614"/>
    <lineage>
        <taxon>Bacteria</taxon>
        <taxon>Bacillati</taxon>
        <taxon>Actinomycetota</taxon>
        <taxon>Actinomycetes</taxon>
        <taxon>Actinomycetales</taxon>
        <taxon>Actinomycetaceae</taxon>
        <taxon>Actinotignum</taxon>
    </lineage>
</organism>
<protein>
    <submittedName>
        <fullName evidence="2">GNAT family N-acetyltransferase</fullName>
    </submittedName>
</protein>
<keyword evidence="3" id="KW-1185">Reference proteome</keyword>